<dbReference type="Proteomes" id="UP000016924">
    <property type="component" value="Unassembled WGS sequence"/>
</dbReference>
<dbReference type="Gene3D" id="1.10.3730.10">
    <property type="entry name" value="ProC C-terminal domain-like"/>
    <property type="match status" value="1"/>
</dbReference>
<sequence length="305" mass="32336">MQHRLAFLGCGHMGSVIARGLLKVPKSSTPLCSHLTISVSSDASARRLETKFAEYKDKVNILYKKNVQAANDADVVLLCFPPSQVQNVLSEANMAKAVQDKLVISILAGVSRKRIQRALNCSIPEEAMTSQGSQGQAQAQAQAHVVRAMPSLGAQAGDSATLVVNEELPLPRHLQELTENIFKHIGLCHATPPHLFEPLTALAAVSHALMSVAIDAIIDSSVAGGIPRDHALALASISFRGYSTLLARGDEPAELKKSLLIAKGFTPHAIVRLEKGAVRSAISDTVLDTLAYMGSMSANKGANGP</sequence>
<protein>
    <recommendedName>
        <fullName evidence="9">Pyrroline-5-carboxylate reductase</fullName>
    </recommendedName>
</protein>
<dbReference type="PIRSF" id="PIRSF000193">
    <property type="entry name" value="Pyrrol-5-carb_rd"/>
    <property type="match status" value="1"/>
</dbReference>
<accession>R7Z804</accession>
<proteinExistence type="inferred from homology"/>
<dbReference type="InterPro" id="IPR000304">
    <property type="entry name" value="Pyrroline-COOH_reductase"/>
</dbReference>
<dbReference type="STRING" id="1168221.R7Z804"/>
<dbReference type="EMBL" id="JH767668">
    <property type="protein sequence ID" value="EON70066.1"/>
    <property type="molecule type" value="Genomic_DNA"/>
</dbReference>
<evidence type="ECO:0000256" key="2">
    <source>
        <dbReference type="ARBA" id="ARBA00022857"/>
    </source>
</evidence>
<evidence type="ECO:0000259" key="6">
    <source>
        <dbReference type="Pfam" id="PF14748"/>
    </source>
</evidence>
<evidence type="ECO:0000256" key="4">
    <source>
        <dbReference type="PIRSR" id="PIRSR000193-1"/>
    </source>
</evidence>
<dbReference type="GO" id="GO:0055129">
    <property type="term" value="P:L-proline biosynthetic process"/>
    <property type="evidence" value="ECO:0007669"/>
    <property type="project" value="TreeGrafter"/>
</dbReference>
<feature type="binding site" evidence="4">
    <location>
        <begin position="8"/>
        <end position="13"/>
    </location>
    <ligand>
        <name>NADP(+)</name>
        <dbReference type="ChEBI" id="CHEBI:58349"/>
    </ligand>
</feature>
<dbReference type="InterPro" id="IPR028939">
    <property type="entry name" value="P5C_Rdtase_cat_N"/>
</dbReference>
<reference evidence="8" key="1">
    <citation type="submission" date="2012-06" db="EMBL/GenBank/DDBJ databases">
        <title>The genome sequence of Coniosporium apollinis CBS 100218.</title>
        <authorList>
            <consortium name="The Broad Institute Genome Sequencing Platform"/>
            <person name="Cuomo C."/>
            <person name="Gorbushina A."/>
            <person name="Noack S."/>
            <person name="Walker B."/>
            <person name="Young S.K."/>
            <person name="Zeng Q."/>
            <person name="Gargeya S."/>
            <person name="Fitzgerald M."/>
            <person name="Haas B."/>
            <person name="Abouelleil A."/>
            <person name="Alvarado L."/>
            <person name="Arachchi H.M."/>
            <person name="Berlin A.M."/>
            <person name="Chapman S.B."/>
            <person name="Goldberg J."/>
            <person name="Griggs A."/>
            <person name="Gujja S."/>
            <person name="Hansen M."/>
            <person name="Howarth C."/>
            <person name="Imamovic A."/>
            <person name="Larimer J."/>
            <person name="McCowan C."/>
            <person name="Montmayeur A."/>
            <person name="Murphy C."/>
            <person name="Neiman D."/>
            <person name="Pearson M."/>
            <person name="Priest M."/>
            <person name="Roberts A."/>
            <person name="Saif S."/>
            <person name="Shea T."/>
            <person name="Sisk P."/>
            <person name="Sykes S."/>
            <person name="Wortman J."/>
            <person name="Nusbaum C."/>
            <person name="Birren B."/>
        </authorList>
    </citation>
    <scope>NUCLEOTIDE SEQUENCE [LARGE SCALE GENOMIC DNA]</scope>
    <source>
        <strain evidence="8">CBS 100218</strain>
    </source>
</reference>
<dbReference type="InterPro" id="IPR036291">
    <property type="entry name" value="NAD(P)-bd_dom_sf"/>
</dbReference>
<dbReference type="InterPro" id="IPR029036">
    <property type="entry name" value="P5CR_dimer"/>
</dbReference>
<dbReference type="GO" id="GO:0004735">
    <property type="term" value="F:pyrroline-5-carboxylate reductase activity"/>
    <property type="evidence" value="ECO:0007669"/>
    <property type="project" value="InterPro"/>
</dbReference>
<gene>
    <name evidence="7" type="ORF">W97_09332</name>
</gene>
<evidence type="ECO:0000313" key="7">
    <source>
        <dbReference type="EMBL" id="EON70066.1"/>
    </source>
</evidence>
<evidence type="ECO:0000256" key="3">
    <source>
        <dbReference type="ARBA" id="ARBA00023002"/>
    </source>
</evidence>
<dbReference type="AlphaFoldDB" id="R7Z804"/>
<dbReference type="OMA" id="EDAMWIS"/>
<dbReference type="Gene3D" id="3.40.50.720">
    <property type="entry name" value="NAD(P)-binding Rossmann-like Domain"/>
    <property type="match status" value="1"/>
</dbReference>
<dbReference type="Pfam" id="PF14748">
    <property type="entry name" value="P5CR_dimer"/>
    <property type="match status" value="1"/>
</dbReference>
<evidence type="ECO:0000259" key="5">
    <source>
        <dbReference type="Pfam" id="PF03807"/>
    </source>
</evidence>
<dbReference type="Pfam" id="PF03807">
    <property type="entry name" value="F420_oxidored"/>
    <property type="match status" value="1"/>
</dbReference>
<dbReference type="SUPFAM" id="SSF51735">
    <property type="entry name" value="NAD(P)-binding Rossmann-fold domains"/>
    <property type="match status" value="1"/>
</dbReference>
<feature type="domain" description="Pyrroline-5-carboxylate reductase dimerisation" evidence="6">
    <location>
        <begin position="195"/>
        <end position="289"/>
    </location>
</feature>
<evidence type="ECO:0008006" key="9">
    <source>
        <dbReference type="Google" id="ProtNLM"/>
    </source>
</evidence>
<dbReference type="HAMAP" id="MF_01925">
    <property type="entry name" value="P5C_reductase"/>
    <property type="match status" value="1"/>
</dbReference>
<feature type="domain" description="Pyrroline-5-carboxylate reductase catalytic N-terminal" evidence="5">
    <location>
        <begin position="4"/>
        <end position="109"/>
    </location>
</feature>
<feature type="binding site" evidence="4">
    <location>
        <position position="41"/>
    </location>
    <ligand>
        <name>NADP(+)</name>
        <dbReference type="ChEBI" id="CHEBI:58349"/>
    </ligand>
</feature>
<organism evidence="7 8">
    <name type="scientific">Coniosporium apollinis (strain CBS 100218)</name>
    <name type="common">Rock-inhabiting black yeast</name>
    <dbReference type="NCBI Taxonomy" id="1168221"/>
    <lineage>
        <taxon>Eukaryota</taxon>
        <taxon>Fungi</taxon>
        <taxon>Dikarya</taxon>
        <taxon>Ascomycota</taxon>
        <taxon>Pezizomycotina</taxon>
        <taxon>Dothideomycetes</taxon>
        <taxon>Dothideomycetes incertae sedis</taxon>
        <taxon>Coniosporium</taxon>
    </lineage>
</organism>
<evidence type="ECO:0000256" key="1">
    <source>
        <dbReference type="ARBA" id="ARBA00005525"/>
    </source>
</evidence>
<comment type="similarity">
    <text evidence="1">Belongs to the pyrroline-5-carboxylate reductase family.</text>
</comment>
<dbReference type="OrthoDB" id="10263291at2759"/>
<keyword evidence="3" id="KW-0560">Oxidoreductase</keyword>
<keyword evidence="2 4" id="KW-0521">NADP</keyword>
<dbReference type="eggNOG" id="KOG3124">
    <property type="taxonomic scope" value="Eukaryota"/>
</dbReference>
<dbReference type="SUPFAM" id="SSF48179">
    <property type="entry name" value="6-phosphogluconate dehydrogenase C-terminal domain-like"/>
    <property type="match status" value="1"/>
</dbReference>
<evidence type="ECO:0000313" key="8">
    <source>
        <dbReference type="Proteomes" id="UP000016924"/>
    </source>
</evidence>
<dbReference type="GeneID" id="19906643"/>
<dbReference type="PANTHER" id="PTHR11645:SF0">
    <property type="entry name" value="PYRROLINE-5-CARBOXYLATE REDUCTASE 3"/>
    <property type="match status" value="1"/>
</dbReference>
<dbReference type="HOGENOM" id="CLU_042344_1_0_1"/>
<dbReference type="PANTHER" id="PTHR11645">
    <property type="entry name" value="PYRROLINE-5-CARBOXYLATE REDUCTASE"/>
    <property type="match status" value="1"/>
</dbReference>
<keyword evidence="8" id="KW-1185">Reference proteome</keyword>
<feature type="binding site" evidence="4">
    <location>
        <position position="66"/>
    </location>
    <ligand>
        <name>NADPH</name>
        <dbReference type="ChEBI" id="CHEBI:57783"/>
    </ligand>
</feature>
<dbReference type="InterPro" id="IPR008927">
    <property type="entry name" value="6-PGluconate_DH-like_C_sf"/>
</dbReference>
<name>R7Z804_CONA1</name>
<dbReference type="RefSeq" id="XP_007785383.1">
    <property type="nucleotide sequence ID" value="XM_007787193.1"/>
</dbReference>